<dbReference type="Proteomes" id="UP001234202">
    <property type="component" value="Unassembled WGS sequence"/>
</dbReference>
<accession>A0ACC2XTX9</accession>
<gene>
    <name evidence="1" type="ORF">QFC24_001321</name>
</gene>
<protein>
    <submittedName>
        <fullName evidence="1">Uncharacterized protein</fullName>
    </submittedName>
</protein>
<comment type="caution">
    <text evidence="1">The sequence shown here is derived from an EMBL/GenBank/DDBJ whole genome shotgun (WGS) entry which is preliminary data.</text>
</comment>
<evidence type="ECO:0000313" key="2">
    <source>
        <dbReference type="Proteomes" id="UP001234202"/>
    </source>
</evidence>
<name>A0ACC2XTX9_9TREE</name>
<keyword evidence="2" id="KW-1185">Reference proteome</keyword>
<organism evidence="1 2">
    <name type="scientific">Naganishia onofrii</name>
    <dbReference type="NCBI Taxonomy" id="1851511"/>
    <lineage>
        <taxon>Eukaryota</taxon>
        <taxon>Fungi</taxon>
        <taxon>Dikarya</taxon>
        <taxon>Basidiomycota</taxon>
        <taxon>Agaricomycotina</taxon>
        <taxon>Tremellomycetes</taxon>
        <taxon>Filobasidiales</taxon>
        <taxon>Filobasidiaceae</taxon>
        <taxon>Naganishia</taxon>
    </lineage>
</organism>
<dbReference type="EMBL" id="JASBWV010000003">
    <property type="protein sequence ID" value="KAJ9127086.1"/>
    <property type="molecule type" value="Genomic_DNA"/>
</dbReference>
<sequence length="352" mass="39921">MSYSRPQPGSPMSPGGYDSDGSSSSKTSRPSRRQYAEYGAPHHRRNSSRLGMPQIPASLAEDEEEVEGRHTHGEPGLAVSPSTLLRRLSRLFKSHRRAAIILGLLLLASSTLHLLNQPYVDVQSAKNLLDDAVRWGGKKVGMPGAYQSPDCQFRSTVEAYRTALDRLRRERREQEWDDGLEDEAEAGSESSNRDYMDLSSSHQHSRMNASHHFSPTGHVVLSDREGSQHPIPSLLLLGEKKWEDMLSRQSRTLEEAVVEYRRRYGRNPPKGFDLWWEFAMAHDIILPDEYDRVHLDLAPFFALPREEMHKRVEEVQKLPETYTLSVKQGRVTIESGVLHTRPATGLRFMGKA</sequence>
<evidence type="ECO:0000313" key="1">
    <source>
        <dbReference type="EMBL" id="KAJ9127086.1"/>
    </source>
</evidence>
<reference evidence="1" key="1">
    <citation type="submission" date="2023-04" db="EMBL/GenBank/DDBJ databases">
        <title>Draft Genome sequencing of Naganishia species isolated from polar environments using Oxford Nanopore Technology.</title>
        <authorList>
            <person name="Leo P."/>
            <person name="Venkateswaran K."/>
        </authorList>
    </citation>
    <scope>NUCLEOTIDE SEQUENCE</scope>
    <source>
        <strain evidence="1">DBVPG 5303</strain>
    </source>
</reference>
<proteinExistence type="predicted"/>